<evidence type="ECO:0000313" key="6">
    <source>
        <dbReference type="Proteomes" id="UP000188219"/>
    </source>
</evidence>
<dbReference type="GO" id="GO:0005737">
    <property type="term" value="C:cytoplasm"/>
    <property type="evidence" value="ECO:0007669"/>
    <property type="project" value="TreeGrafter"/>
</dbReference>
<dbReference type="InterPro" id="IPR016181">
    <property type="entry name" value="Acyl_CoA_acyltransferase"/>
</dbReference>
<dbReference type="KEGG" id="maga:Mag101_12395"/>
<dbReference type="Pfam" id="PF13302">
    <property type="entry name" value="Acetyltransf_3"/>
    <property type="match status" value="1"/>
</dbReference>
<evidence type="ECO:0000256" key="3">
    <source>
        <dbReference type="ARBA" id="ARBA00038502"/>
    </source>
</evidence>
<feature type="domain" description="N-acetyltransferase" evidence="4">
    <location>
        <begin position="6"/>
        <end position="166"/>
    </location>
</feature>
<reference evidence="5" key="1">
    <citation type="submission" date="2017-02" db="EMBL/GenBank/DDBJ databases">
        <title>Genome of Microbulbifer agarilyticus GP101.</title>
        <authorList>
            <person name="Jung J."/>
            <person name="Bae S.S."/>
            <person name="Baek K."/>
        </authorList>
    </citation>
    <scope>NUCLEOTIDE SEQUENCE [LARGE SCALE GENOMIC DNA]</scope>
    <source>
        <strain evidence="5">GP101</strain>
    </source>
</reference>
<comment type="similarity">
    <text evidence="3">Belongs to the acetyltransferase family. RimJ subfamily.</text>
</comment>
<dbReference type="PANTHER" id="PTHR43792">
    <property type="entry name" value="GNAT FAMILY, PUTATIVE (AFU_ORTHOLOGUE AFUA_3G00765)-RELATED-RELATED"/>
    <property type="match status" value="1"/>
</dbReference>
<proteinExistence type="inferred from homology"/>
<organism evidence="5 6">
    <name type="scientific">Microbulbifer agarilyticus</name>
    <dbReference type="NCBI Taxonomy" id="260552"/>
    <lineage>
        <taxon>Bacteria</taxon>
        <taxon>Pseudomonadati</taxon>
        <taxon>Pseudomonadota</taxon>
        <taxon>Gammaproteobacteria</taxon>
        <taxon>Cellvibrionales</taxon>
        <taxon>Microbulbiferaceae</taxon>
        <taxon>Microbulbifer</taxon>
    </lineage>
</organism>
<accession>A0A1Q2M6P2</accession>
<protein>
    <recommendedName>
        <fullName evidence="4">N-acetyltransferase domain-containing protein</fullName>
    </recommendedName>
</protein>
<evidence type="ECO:0000256" key="2">
    <source>
        <dbReference type="ARBA" id="ARBA00023315"/>
    </source>
</evidence>
<dbReference type="PANTHER" id="PTHR43792:SF8">
    <property type="entry name" value="[RIBOSOMAL PROTEIN US5]-ALANINE N-ACETYLTRANSFERASE"/>
    <property type="match status" value="1"/>
</dbReference>
<evidence type="ECO:0000256" key="1">
    <source>
        <dbReference type="ARBA" id="ARBA00022679"/>
    </source>
</evidence>
<dbReference type="OrthoDB" id="9801669at2"/>
<dbReference type="Proteomes" id="UP000188219">
    <property type="component" value="Chromosome"/>
</dbReference>
<sequence>MDVRLIAIDDAARLSRFYEVNQTHLQAWEPSKSEEYHSESVWEARLQEWCSPAESDNSFHFISIDPSSDKIVATCSLTNVVRGPFRACYMGYAVDHRYEGRGVMKALCQHVIDYAFTDLSLNRVMANYMPRNGRSAILLKSLGFVKEGEAKRYLKINGIWEDHVLTSLLNPTNI</sequence>
<dbReference type="SUPFAM" id="SSF55729">
    <property type="entry name" value="Acyl-CoA N-acyltransferases (Nat)"/>
    <property type="match status" value="1"/>
</dbReference>
<dbReference type="STRING" id="260552.Mag101_12395"/>
<dbReference type="RefSeq" id="WP_077405427.1">
    <property type="nucleotide sequence ID" value="NZ_CP019650.1"/>
</dbReference>
<gene>
    <name evidence="5" type="ORF">Mag101_12395</name>
</gene>
<dbReference type="InterPro" id="IPR000182">
    <property type="entry name" value="GNAT_dom"/>
</dbReference>
<dbReference type="InterPro" id="IPR051531">
    <property type="entry name" value="N-acetyltransferase"/>
</dbReference>
<evidence type="ECO:0000313" key="5">
    <source>
        <dbReference type="EMBL" id="AQQ68346.1"/>
    </source>
</evidence>
<evidence type="ECO:0000259" key="4">
    <source>
        <dbReference type="PROSITE" id="PS51186"/>
    </source>
</evidence>
<keyword evidence="2" id="KW-0012">Acyltransferase</keyword>
<keyword evidence="1" id="KW-0808">Transferase</keyword>
<dbReference type="AlphaFoldDB" id="A0A1Q2M6P2"/>
<dbReference type="GO" id="GO:0008999">
    <property type="term" value="F:protein-N-terminal-alanine acetyltransferase activity"/>
    <property type="evidence" value="ECO:0007669"/>
    <property type="project" value="TreeGrafter"/>
</dbReference>
<dbReference type="PROSITE" id="PS51186">
    <property type="entry name" value="GNAT"/>
    <property type="match status" value="1"/>
</dbReference>
<dbReference type="EMBL" id="CP019650">
    <property type="protein sequence ID" value="AQQ68346.1"/>
    <property type="molecule type" value="Genomic_DNA"/>
</dbReference>
<dbReference type="Gene3D" id="3.40.630.30">
    <property type="match status" value="1"/>
</dbReference>
<dbReference type="CDD" id="cd04301">
    <property type="entry name" value="NAT_SF"/>
    <property type="match status" value="1"/>
</dbReference>
<name>A0A1Q2M6P2_9GAMM</name>
<keyword evidence="6" id="KW-1185">Reference proteome</keyword>